<organism evidence="1">
    <name type="scientific">Rhizophora mucronata</name>
    <name type="common">Asiatic mangrove</name>
    <dbReference type="NCBI Taxonomy" id="61149"/>
    <lineage>
        <taxon>Eukaryota</taxon>
        <taxon>Viridiplantae</taxon>
        <taxon>Streptophyta</taxon>
        <taxon>Embryophyta</taxon>
        <taxon>Tracheophyta</taxon>
        <taxon>Spermatophyta</taxon>
        <taxon>Magnoliopsida</taxon>
        <taxon>eudicotyledons</taxon>
        <taxon>Gunneridae</taxon>
        <taxon>Pentapetalae</taxon>
        <taxon>rosids</taxon>
        <taxon>fabids</taxon>
        <taxon>Malpighiales</taxon>
        <taxon>Rhizophoraceae</taxon>
        <taxon>Rhizophora</taxon>
    </lineage>
</organism>
<reference evidence="1" key="1">
    <citation type="submission" date="2018-02" db="EMBL/GenBank/DDBJ databases">
        <title>Rhizophora mucronata_Transcriptome.</title>
        <authorList>
            <person name="Meera S.P."/>
            <person name="Sreeshan A."/>
            <person name="Augustine A."/>
        </authorList>
    </citation>
    <scope>NUCLEOTIDE SEQUENCE</scope>
    <source>
        <tissue evidence="1">Leaf</tissue>
    </source>
</reference>
<dbReference type="AlphaFoldDB" id="A0A2P2N8F3"/>
<evidence type="ECO:0000313" key="1">
    <source>
        <dbReference type="EMBL" id="MBX38733.1"/>
    </source>
</evidence>
<sequence>MIQRGNLFKTIPIVCSLTSLLVDQGKKRNKSTKSWLTRCQRIHENGTRQTLFWLLLGWWGRERL</sequence>
<protein>
    <submittedName>
        <fullName evidence="1">Uncharacterized protein</fullName>
    </submittedName>
</protein>
<name>A0A2P2N8F3_RHIMU</name>
<dbReference type="EMBL" id="GGEC01058249">
    <property type="protein sequence ID" value="MBX38733.1"/>
    <property type="molecule type" value="Transcribed_RNA"/>
</dbReference>
<proteinExistence type="predicted"/>
<accession>A0A2P2N8F3</accession>